<reference evidence="2 3" key="1">
    <citation type="submission" date="2021-03" db="EMBL/GenBank/DDBJ databases">
        <title>Fibrella sp. HMF5405 genome sequencing and assembly.</title>
        <authorList>
            <person name="Kang H."/>
            <person name="Kim H."/>
            <person name="Bae S."/>
            <person name="Joh K."/>
        </authorList>
    </citation>
    <scope>NUCLEOTIDE SEQUENCE [LARGE SCALE GENOMIC DNA]</scope>
    <source>
        <strain evidence="2 3">HMF5405</strain>
    </source>
</reference>
<dbReference type="PROSITE" id="PS50007">
    <property type="entry name" value="PIPLC_X_DOMAIN"/>
    <property type="match status" value="1"/>
</dbReference>
<dbReference type="PANTHER" id="PTHR46320">
    <property type="entry name" value="GLYCEROPHOSPHODIESTER PHOSPHODIESTERASE 1"/>
    <property type="match status" value="1"/>
</dbReference>
<gene>
    <name evidence="2" type="ORF">J2I46_00710</name>
</gene>
<dbReference type="Pfam" id="PF03009">
    <property type="entry name" value="GDPD"/>
    <property type="match status" value="1"/>
</dbReference>
<dbReference type="PROSITE" id="PS51704">
    <property type="entry name" value="GP_PDE"/>
    <property type="match status" value="1"/>
</dbReference>
<evidence type="ECO:0000313" key="3">
    <source>
        <dbReference type="Proteomes" id="UP000664628"/>
    </source>
</evidence>
<sequence length="441" mass="49382">MKPYSTTSMTFSRFIIYSLFVTWAGYLAGCRPGLNDTVLIPQQLTDGLNVAGAKLLYSQTRKACEGVYSVAEGSPIFGGEIAAKWSYLAKKPGDTTYYMSLFCEPQAAFFVLEGRQIGDSLVFEGFWRRLVNAETGTARFVVVEANGASALLAPDCCTALKKGQVIFKGVYGDGDGVRNQLLTLTYDRPLNPKDFQILAHRGGGRTSDLLPASENSVEIIRLAERLGATGVEIDIRQTQDGVPIIYHDNQLNLRLTQKTGLIGAVENYTFDQLDAFVRLRNGEKIPRLTQVLDAVLNETNLQTVWLDSKDVRDMDLIRTIQQTYQQRASQQGRKLTIYIGLPAEERVAQFEALPDHAQLQSICELDTSVARRINAKVWAPRWTLGEQIPSTLAMQQQGRKVFIWTLDVPEFIQQFVQNDTFDGILSNYAPIVAYYHYVHQQ</sequence>
<keyword evidence="3" id="KW-1185">Reference proteome</keyword>
<dbReference type="InterPro" id="IPR017946">
    <property type="entry name" value="PLC-like_Pdiesterase_TIM-brl"/>
</dbReference>
<dbReference type="Proteomes" id="UP000664628">
    <property type="component" value="Unassembled WGS sequence"/>
</dbReference>
<protein>
    <submittedName>
        <fullName evidence="2">Glycerophosphodiester phosphodiesterase</fullName>
    </submittedName>
</protein>
<comment type="caution">
    <text evidence="2">The sequence shown here is derived from an EMBL/GenBank/DDBJ whole genome shotgun (WGS) entry which is preliminary data.</text>
</comment>
<dbReference type="SUPFAM" id="SSF51695">
    <property type="entry name" value="PLC-like phosphodiesterases"/>
    <property type="match status" value="1"/>
</dbReference>
<organism evidence="2 3">
    <name type="scientific">Fibrella forsythiae</name>
    <dbReference type="NCBI Taxonomy" id="2817061"/>
    <lineage>
        <taxon>Bacteria</taxon>
        <taxon>Pseudomonadati</taxon>
        <taxon>Bacteroidota</taxon>
        <taxon>Cytophagia</taxon>
        <taxon>Cytophagales</taxon>
        <taxon>Spirosomataceae</taxon>
        <taxon>Fibrella</taxon>
    </lineage>
</organism>
<evidence type="ECO:0000259" key="1">
    <source>
        <dbReference type="PROSITE" id="PS51704"/>
    </source>
</evidence>
<dbReference type="InterPro" id="IPR030395">
    <property type="entry name" value="GP_PDE_dom"/>
</dbReference>
<dbReference type="Gene3D" id="3.20.20.190">
    <property type="entry name" value="Phosphatidylinositol (PI) phosphodiesterase"/>
    <property type="match status" value="1"/>
</dbReference>
<dbReference type="EMBL" id="JAFMYW010000001">
    <property type="protein sequence ID" value="MBO0947084.1"/>
    <property type="molecule type" value="Genomic_DNA"/>
</dbReference>
<feature type="domain" description="GP-PDE" evidence="1">
    <location>
        <begin position="195"/>
        <end position="436"/>
    </location>
</feature>
<accession>A0ABS3JCT5</accession>
<name>A0ABS3JCT5_9BACT</name>
<proteinExistence type="predicted"/>
<dbReference type="PANTHER" id="PTHR46320:SF1">
    <property type="entry name" value="GLYCEROPHOSPHODIESTER PHOSPHODIESTERASE 1"/>
    <property type="match status" value="1"/>
</dbReference>
<evidence type="ECO:0000313" key="2">
    <source>
        <dbReference type="EMBL" id="MBO0947084.1"/>
    </source>
</evidence>